<dbReference type="PANTHER" id="PTHR43174:SF1">
    <property type="entry name" value="UDP-N-ACETYLGLUCOSAMINE 2-EPIMERASE"/>
    <property type="match status" value="1"/>
</dbReference>
<reference evidence="3 4" key="1">
    <citation type="submission" date="2019-10" db="EMBL/GenBank/DDBJ databases">
        <title>Isolation and characterization of Methanoculleus sp. Wushi-C6 from a hot spring well.</title>
        <authorList>
            <person name="Chen S.-C."/>
            <person name="Lan Z.-H."/>
            <person name="You Y.-T."/>
            <person name="Lai M.-C."/>
        </authorList>
    </citation>
    <scope>NUCLEOTIDE SEQUENCE [LARGE SCALE GENOMIC DNA]</scope>
    <source>
        <strain evidence="3 4">Wushi-C6</strain>
    </source>
</reference>
<feature type="domain" description="UDP-N-acetylglucosamine 2-epimerase" evidence="2">
    <location>
        <begin position="21"/>
        <end position="352"/>
    </location>
</feature>
<dbReference type="PANTHER" id="PTHR43174">
    <property type="entry name" value="UDP-N-ACETYLGLUCOSAMINE 2-EPIMERASE"/>
    <property type="match status" value="1"/>
</dbReference>
<evidence type="ECO:0000313" key="4">
    <source>
        <dbReference type="Proteomes" id="UP001281203"/>
    </source>
</evidence>
<dbReference type="InterPro" id="IPR003331">
    <property type="entry name" value="UDP_GlcNAc_Epimerase_2_dom"/>
</dbReference>
<dbReference type="InterPro" id="IPR029767">
    <property type="entry name" value="WecB-like"/>
</dbReference>
<sequence length="381" mass="41778">MIAIVLGTRPEIIKMSPIIRECEARNLDYFILHSGQHYSYEMDRAFFEDLELPEPKYNLDVGSGTHAGQTAKIMAGVEDVLIKESPDIVLVQGDTNTVIAGVLAAAKLHIRVGHIEAGLRSFDRTMPEEINRVVADHVSDYLFAPTETARQYLLAEGIEENKICVTGNTIVDAVLQNQELSKKKADILDTLGLAPREYVLVTAHRQENVDSPENLWNIAAGLEAVHREYSLPVIFPMHPRTRKMVERFAIPLDGISVMSPVGFLEFLQLESNARLVLTDSGGVQEEACILGVPCITLRSNTERPETIEVGANILAGTGASEILAFARQMLAQPKSWQNPYGDGIAGRMIVTICRGLSRGRKTSIKSGTPGYGIQAQATKTS</sequence>
<organism evidence="3 4">
    <name type="scientific">Methanoculleus caldifontis</name>
    <dbReference type="NCBI Taxonomy" id="2651577"/>
    <lineage>
        <taxon>Archaea</taxon>
        <taxon>Methanobacteriati</taxon>
        <taxon>Methanobacteriota</taxon>
        <taxon>Stenosarchaea group</taxon>
        <taxon>Methanomicrobia</taxon>
        <taxon>Methanomicrobiales</taxon>
        <taxon>Methanomicrobiaceae</taxon>
        <taxon>Methanoculleus</taxon>
    </lineage>
</organism>
<dbReference type="EMBL" id="WBKO01000002">
    <property type="protein sequence ID" value="MDV2482143.1"/>
    <property type="molecule type" value="Genomic_DNA"/>
</dbReference>
<dbReference type="GO" id="GO:0008761">
    <property type="term" value="F:UDP-N-acetylglucosamine 2-epimerase activity"/>
    <property type="evidence" value="ECO:0007669"/>
    <property type="project" value="UniProtKB-EC"/>
</dbReference>
<dbReference type="EC" id="5.1.3.14" evidence="3"/>
<dbReference type="Pfam" id="PF02350">
    <property type="entry name" value="Epimerase_2"/>
    <property type="match status" value="1"/>
</dbReference>
<protein>
    <submittedName>
        <fullName evidence="3">UDP-N-acetylglucosamine 2-epimerase (Non-hydrolyzing)</fullName>
        <ecNumber evidence="3">5.1.3.14</ecNumber>
    </submittedName>
</protein>
<keyword evidence="4" id="KW-1185">Reference proteome</keyword>
<dbReference type="Gene3D" id="3.40.50.2000">
    <property type="entry name" value="Glycogen Phosphorylase B"/>
    <property type="match status" value="2"/>
</dbReference>
<name>A0ABU3X256_9EURY</name>
<evidence type="ECO:0000259" key="2">
    <source>
        <dbReference type="Pfam" id="PF02350"/>
    </source>
</evidence>
<comment type="caution">
    <text evidence="3">The sequence shown here is derived from an EMBL/GenBank/DDBJ whole genome shotgun (WGS) entry which is preliminary data.</text>
</comment>
<dbReference type="CDD" id="cd03786">
    <property type="entry name" value="GTB_UDP-GlcNAc_2-Epimerase"/>
    <property type="match status" value="1"/>
</dbReference>
<gene>
    <name evidence="3" type="ORF">F8E02_09060</name>
</gene>
<evidence type="ECO:0000256" key="1">
    <source>
        <dbReference type="SAM" id="MobiDB-lite"/>
    </source>
</evidence>
<accession>A0ABU3X256</accession>
<keyword evidence="3" id="KW-0413">Isomerase</keyword>
<proteinExistence type="predicted"/>
<dbReference type="RefSeq" id="WP_317065206.1">
    <property type="nucleotide sequence ID" value="NZ_WBKO01000002.1"/>
</dbReference>
<dbReference type="Proteomes" id="UP001281203">
    <property type="component" value="Unassembled WGS sequence"/>
</dbReference>
<dbReference type="SUPFAM" id="SSF53756">
    <property type="entry name" value="UDP-Glycosyltransferase/glycogen phosphorylase"/>
    <property type="match status" value="1"/>
</dbReference>
<evidence type="ECO:0000313" key="3">
    <source>
        <dbReference type="EMBL" id="MDV2482143.1"/>
    </source>
</evidence>
<feature type="region of interest" description="Disordered" evidence="1">
    <location>
        <begin position="361"/>
        <end position="381"/>
    </location>
</feature>
<dbReference type="NCBIfam" id="TIGR00236">
    <property type="entry name" value="wecB"/>
    <property type="match status" value="1"/>
</dbReference>